<protein>
    <submittedName>
        <fullName evidence="1">Uncharacterized protein</fullName>
    </submittedName>
</protein>
<dbReference type="EMBL" id="JADDUC010000076">
    <property type="protein sequence ID" value="KAG0119885.1"/>
    <property type="molecule type" value="Genomic_DNA"/>
</dbReference>
<evidence type="ECO:0000313" key="1">
    <source>
        <dbReference type="EMBL" id="KAG0119885.1"/>
    </source>
</evidence>
<dbReference type="Proteomes" id="UP000618051">
    <property type="component" value="Unassembled WGS sequence"/>
</dbReference>
<comment type="caution">
    <text evidence="1">The sequence shown here is derived from an EMBL/GenBank/DDBJ whole genome shotgun (WGS) entry which is preliminary data.</text>
</comment>
<dbReference type="EMBL" id="JADDUC020000023">
    <property type="protein sequence ID" value="KAI1232061.1"/>
    <property type="molecule type" value="Genomic_DNA"/>
</dbReference>
<proteinExistence type="predicted"/>
<reference evidence="2 3" key="2">
    <citation type="journal article" date="2021" name="J. Hered.">
        <title>Feather Gene Expression Elucidates the Developmental Basis of Plumage Iridescence in African Starlings.</title>
        <authorList>
            <person name="Rubenstein D.R."/>
            <person name="Corvelo A."/>
            <person name="MacManes M.D."/>
            <person name="Maia R."/>
            <person name="Narzisi G."/>
            <person name="Rousaki A."/>
            <person name="Vandenabeele P."/>
            <person name="Shawkey M.D."/>
            <person name="Solomon J."/>
        </authorList>
    </citation>
    <scope>NUCLEOTIDE SEQUENCE [LARGE SCALE GENOMIC DNA]</scope>
    <source>
        <strain evidence="2">SS15</strain>
    </source>
</reference>
<evidence type="ECO:0000313" key="2">
    <source>
        <dbReference type="EMBL" id="KAI1232061.1"/>
    </source>
</evidence>
<reference evidence="2" key="3">
    <citation type="submission" date="2022-01" db="EMBL/GenBank/DDBJ databases">
        <authorList>
            <person name="Rubenstein D.R."/>
        </authorList>
    </citation>
    <scope>NUCLEOTIDE SEQUENCE</scope>
    <source>
        <strain evidence="2">SS15</strain>
        <tissue evidence="2">Liver</tissue>
    </source>
</reference>
<gene>
    <name evidence="2" type="ORF">IHE44_0007114</name>
    <name evidence="1" type="ORF">IHE44_013653</name>
</gene>
<accession>A0A835NT83</accession>
<evidence type="ECO:0000313" key="3">
    <source>
        <dbReference type="Proteomes" id="UP000618051"/>
    </source>
</evidence>
<sequence>MSQRWLKKDVLGKSIVSKILILPDNSPIWGKVIWEGEGFFWDAKTKGNYLRVKREVEALLISTPVLHPSPHFLQHHPCCRASFCLFHTSTSLNLEPGRLWGDESCSFLDPTPWETGKTTMSKVPFSELSWTKSSYPNLVWLSLPTGLWIHGCNGHSAFTRELGSADVKGLTCPDVQDSLTSAVEGIVVSIWEAANVSKGQCGTSTHQGASALCAAEVMYGFMRSQHWALECIQHREKKEKTGIQFSQATGSWRNRSPGLKSNEAREGLRHTGAAGQDNLPSVLSGFTPVLPVTPERRITETPLIYCGEGSQGRGTNHLWSIAHRQGSRWVPDLPFLLILLNPS</sequence>
<organism evidence="1">
    <name type="scientific">Lamprotornis superbus</name>
    <dbReference type="NCBI Taxonomy" id="245042"/>
    <lineage>
        <taxon>Eukaryota</taxon>
        <taxon>Metazoa</taxon>
        <taxon>Chordata</taxon>
        <taxon>Craniata</taxon>
        <taxon>Vertebrata</taxon>
        <taxon>Euteleostomi</taxon>
        <taxon>Archelosauria</taxon>
        <taxon>Archosauria</taxon>
        <taxon>Dinosauria</taxon>
        <taxon>Saurischia</taxon>
        <taxon>Theropoda</taxon>
        <taxon>Coelurosauria</taxon>
        <taxon>Aves</taxon>
        <taxon>Neognathae</taxon>
        <taxon>Neoaves</taxon>
        <taxon>Telluraves</taxon>
        <taxon>Australaves</taxon>
        <taxon>Passeriformes</taxon>
        <taxon>Sturnidae</taxon>
        <taxon>Lamprotornis</taxon>
    </lineage>
</organism>
<keyword evidence="3" id="KW-1185">Reference proteome</keyword>
<name>A0A835NT83_9PASS</name>
<dbReference type="AlphaFoldDB" id="A0A835NT83"/>
<reference evidence="1" key="1">
    <citation type="submission" date="2020-10" db="EMBL/GenBank/DDBJ databases">
        <title>Feather gene expression reveals the developmental basis of iridescence in African starlings.</title>
        <authorList>
            <person name="Rubenstein D.R."/>
        </authorList>
    </citation>
    <scope>NUCLEOTIDE SEQUENCE</scope>
    <source>
        <strain evidence="1">SS15</strain>
        <tissue evidence="1">Liver</tissue>
    </source>
</reference>